<keyword evidence="7" id="KW-0067">ATP-binding</keyword>
<evidence type="ECO:0000259" key="8">
    <source>
        <dbReference type="Pfam" id="PF16575"/>
    </source>
</evidence>
<dbReference type="GO" id="GO:0005634">
    <property type="term" value="C:nucleus"/>
    <property type="evidence" value="ECO:0007669"/>
    <property type="project" value="TreeGrafter"/>
</dbReference>
<dbReference type="EMBL" id="PUHR01000096">
    <property type="protein sequence ID" value="KAG0667699.1"/>
    <property type="molecule type" value="Genomic_DNA"/>
</dbReference>
<keyword evidence="5" id="KW-0547">Nucleotide-binding</keyword>
<sequence>MSNNEELVYLNSDGDDSDSAVLETEIISKEETAITEDYEPDSSELDDDEGSLRIDEFRPVLNTNVFVTGAHESVMVLIGLNEKQTIHLSGIFNLQVVKGGIVYNGVHYNASREYMSFSHPLTNAIPEIKASYHAGWDEPLYLTVKDKKLVDMNSLDKFVCMLKVTICRTNGLLDLGTLYPDANSLWVPKTNNRNSKKADFASFSILDGIYQDEFISQKNPADWQTVIDNLFISFKNQEYDMRIMVIGGKNSGKSTILRVLQETFMNKTILNDDGTTFKSQEDILYMDLDPGQPEYSDPECISLTQISPTQVPLLGQHLAQTSYIKLQQHYYGSSSPQDEPSLYLEQINDLMKYFEERESMGTTLLNLPGWIKGFGMTIVNSVIRLFKPTHIICIDPSKLDSELQIPPEFSNPFQLNYKPVIYNINSISSHSKLTQTYQPRFNAIQIRTTKMLMALHRMRSTEFDQLKYDFTPLLLQRPIRISLGSGSGIHGIQFQRDLGDLGDDNIRGALEGTIVGLLLRREWINVENENVRSTASVTKFPVIREKIKASNLTYYSIALIHSINIEENFMNLYIPQANLDKMIEKTKTMNNQNSNDINNCKYTWFISRGKSDTPFCEIYPNRLKTMFEKYEQIPYVSTERRKKHEHVWKVRKNVQRRGHFMK</sequence>
<dbReference type="AlphaFoldDB" id="A0A9P6WAG6"/>
<dbReference type="InterPro" id="IPR027417">
    <property type="entry name" value="P-loop_NTPase"/>
</dbReference>
<proteinExistence type="inferred from homology"/>
<keyword evidence="6" id="KW-0418">Kinase</keyword>
<keyword evidence="10" id="KW-1185">Reference proteome</keyword>
<evidence type="ECO:0000256" key="3">
    <source>
        <dbReference type="ARBA" id="ARBA00019824"/>
    </source>
</evidence>
<dbReference type="OrthoDB" id="4054781at2759"/>
<dbReference type="GO" id="GO:0000448">
    <property type="term" value="P:cleavage in ITS2 between 5.8S rRNA and LSU-rRNA of tricistronic rRNA transcript (SSU-rRNA, 5.8S rRNA, LSU-rRNA)"/>
    <property type="evidence" value="ECO:0007669"/>
    <property type="project" value="TreeGrafter"/>
</dbReference>
<evidence type="ECO:0000256" key="4">
    <source>
        <dbReference type="ARBA" id="ARBA00022679"/>
    </source>
</evidence>
<evidence type="ECO:0000256" key="1">
    <source>
        <dbReference type="ARBA" id="ARBA00011003"/>
    </source>
</evidence>
<organism evidence="9 10">
    <name type="scientific">Maudiozyma exigua</name>
    <name type="common">Yeast</name>
    <name type="synonym">Kazachstania exigua</name>
    <dbReference type="NCBI Taxonomy" id="34358"/>
    <lineage>
        <taxon>Eukaryota</taxon>
        <taxon>Fungi</taxon>
        <taxon>Dikarya</taxon>
        <taxon>Ascomycota</taxon>
        <taxon>Saccharomycotina</taxon>
        <taxon>Saccharomycetes</taxon>
        <taxon>Saccharomycetales</taxon>
        <taxon>Saccharomycetaceae</taxon>
        <taxon>Maudiozyma</taxon>
    </lineage>
</organism>
<dbReference type="GO" id="GO:0051731">
    <property type="term" value="F:polynucleotide 5'-hydroxyl-kinase activity"/>
    <property type="evidence" value="ECO:0007669"/>
    <property type="project" value="InterPro"/>
</dbReference>
<dbReference type="Gene3D" id="3.40.50.300">
    <property type="entry name" value="P-loop containing nucleotide triphosphate hydrolases"/>
    <property type="match status" value="1"/>
</dbReference>
<dbReference type="PANTHER" id="PTHR12755:SF3">
    <property type="entry name" value="POLYNUCLEOTIDE 5'-HYDROXYL-KINASE NOL9"/>
    <property type="match status" value="1"/>
</dbReference>
<keyword evidence="4" id="KW-0808">Transferase</keyword>
<evidence type="ECO:0000256" key="6">
    <source>
        <dbReference type="ARBA" id="ARBA00022777"/>
    </source>
</evidence>
<reference evidence="9 10" key="1">
    <citation type="submission" date="2020-11" db="EMBL/GenBank/DDBJ databases">
        <title>Kefir isolates.</title>
        <authorList>
            <person name="Marcisauskas S."/>
            <person name="Kim Y."/>
            <person name="Blasche S."/>
        </authorList>
    </citation>
    <scope>NUCLEOTIDE SEQUENCE [LARGE SCALE GENOMIC DNA]</scope>
    <source>
        <strain evidence="9 10">OG2</strain>
    </source>
</reference>
<comment type="similarity">
    <text evidence="1">Belongs to the Clp1 family. NOL9/GRC3 subfamily.</text>
</comment>
<evidence type="ECO:0000313" key="10">
    <source>
        <dbReference type="Proteomes" id="UP000750334"/>
    </source>
</evidence>
<protein>
    <recommendedName>
        <fullName evidence="3">Polynucleotide 5'-hydroxyl-kinase GRC3</fullName>
    </recommendedName>
    <alternativeName>
        <fullName evidence="2">Polynucleotide 5'-hydroxyl-kinase grc3</fullName>
    </alternativeName>
</protein>
<comment type="caution">
    <text evidence="9">The sequence shown here is derived from an EMBL/GenBank/DDBJ whole genome shotgun (WGS) entry which is preliminary data.</text>
</comment>
<dbReference type="GO" id="GO:0005524">
    <property type="term" value="F:ATP binding"/>
    <property type="evidence" value="ECO:0007669"/>
    <property type="project" value="UniProtKB-KW"/>
</dbReference>
<dbReference type="Pfam" id="PF16575">
    <property type="entry name" value="CLP1_P"/>
    <property type="match status" value="1"/>
</dbReference>
<evidence type="ECO:0000256" key="7">
    <source>
        <dbReference type="ARBA" id="ARBA00022840"/>
    </source>
</evidence>
<evidence type="ECO:0000256" key="2">
    <source>
        <dbReference type="ARBA" id="ARBA00018706"/>
    </source>
</evidence>
<evidence type="ECO:0000256" key="5">
    <source>
        <dbReference type="ARBA" id="ARBA00022741"/>
    </source>
</evidence>
<dbReference type="PANTHER" id="PTHR12755">
    <property type="entry name" value="CLEAVAGE/POLYADENYLATION FACTOR IA SUBUNIT CLP1P"/>
    <property type="match status" value="1"/>
</dbReference>
<gene>
    <name evidence="9" type="primary">GRC3</name>
    <name evidence="9" type="ORF">C6P45_005458</name>
</gene>
<dbReference type="InterPro" id="IPR045116">
    <property type="entry name" value="Clp1/Grc3"/>
</dbReference>
<feature type="domain" description="Clp1 P-loop" evidence="8">
    <location>
        <begin position="247"/>
        <end position="406"/>
    </location>
</feature>
<dbReference type="InterPro" id="IPR032319">
    <property type="entry name" value="CLP1_P"/>
</dbReference>
<evidence type="ECO:0000313" key="9">
    <source>
        <dbReference type="EMBL" id="KAG0667699.1"/>
    </source>
</evidence>
<name>A0A9P6WAG6_MAUEX</name>
<dbReference type="Proteomes" id="UP000750334">
    <property type="component" value="Unassembled WGS sequence"/>
</dbReference>
<accession>A0A9P6WAG6</accession>